<reference evidence="1 2" key="1">
    <citation type="submission" date="2024-03" db="EMBL/GenBank/DDBJ databases">
        <authorList>
            <person name="Martinez-Hernandez J."/>
        </authorList>
    </citation>
    <scope>NUCLEOTIDE SEQUENCE [LARGE SCALE GENOMIC DNA]</scope>
</reference>
<evidence type="ECO:0000313" key="1">
    <source>
        <dbReference type="EMBL" id="CAL0329297.1"/>
    </source>
</evidence>
<comment type="caution">
    <text evidence="1">The sequence shown here is derived from an EMBL/GenBank/DDBJ whole genome shotgun (WGS) entry which is preliminary data.</text>
</comment>
<organism evidence="1 2">
    <name type="scientific">Lupinus luteus</name>
    <name type="common">European yellow lupine</name>
    <dbReference type="NCBI Taxonomy" id="3873"/>
    <lineage>
        <taxon>Eukaryota</taxon>
        <taxon>Viridiplantae</taxon>
        <taxon>Streptophyta</taxon>
        <taxon>Embryophyta</taxon>
        <taxon>Tracheophyta</taxon>
        <taxon>Spermatophyta</taxon>
        <taxon>Magnoliopsida</taxon>
        <taxon>eudicotyledons</taxon>
        <taxon>Gunneridae</taxon>
        <taxon>Pentapetalae</taxon>
        <taxon>rosids</taxon>
        <taxon>fabids</taxon>
        <taxon>Fabales</taxon>
        <taxon>Fabaceae</taxon>
        <taxon>Papilionoideae</taxon>
        <taxon>50 kb inversion clade</taxon>
        <taxon>genistoids sensu lato</taxon>
        <taxon>core genistoids</taxon>
        <taxon>Genisteae</taxon>
        <taxon>Lupinus</taxon>
    </lineage>
</organism>
<keyword evidence="2" id="KW-1185">Reference proteome</keyword>
<proteinExistence type="predicted"/>
<name>A0AAV1Y5N4_LUPLU</name>
<dbReference type="EMBL" id="CAXHTB010000021">
    <property type="protein sequence ID" value="CAL0329297.1"/>
    <property type="molecule type" value="Genomic_DNA"/>
</dbReference>
<protein>
    <submittedName>
        <fullName evidence="1">Uncharacterized protein</fullName>
    </submittedName>
</protein>
<evidence type="ECO:0000313" key="2">
    <source>
        <dbReference type="Proteomes" id="UP001497480"/>
    </source>
</evidence>
<dbReference type="AlphaFoldDB" id="A0AAV1Y5N4"/>
<accession>A0AAV1Y5N4</accession>
<gene>
    <name evidence="1" type="ORF">LLUT_LOCUS30357</name>
</gene>
<dbReference type="Proteomes" id="UP001497480">
    <property type="component" value="Unassembled WGS sequence"/>
</dbReference>
<sequence length="131" mass="14997">MGLSDKEIVALSGDIRCLPTRTFVELQFCLPIWAELNYIYKLNIIVDSRELLKEDSAGLLKLPTDKALLDAPEFCNPILYAMVTGLPALTSKLPLRQDEDAFFRGYAESHKKLRARLLCPQRQLLLRTRLY</sequence>